<organism evidence="2 3">
    <name type="scientific">Rhizobium terricola</name>
    <dbReference type="NCBI Taxonomy" id="2728849"/>
    <lineage>
        <taxon>Bacteria</taxon>
        <taxon>Pseudomonadati</taxon>
        <taxon>Pseudomonadota</taxon>
        <taxon>Alphaproteobacteria</taxon>
        <taxon>Hyphomicrobiales</taxon>
        <taxon>Rhizobiaceae</taxon>
        <taxon>Rhizobium/Agrobacterium group</taxon>
        <taxon>Rhizobium</taxon>
    </lineage>
</organism>
<feature type="transmembrane region" description="Helical" evidence="1">
    <location>
        <begin position="38"/>
        <end position="59"/>
    </location>
</feature>
<evidence type="ECO:0000313" key="3">
    <source>
        <dbReference type="Proteomes" id="UP000541470"/>
    </source>
</evidence>
<name>A0A7Y0FX57_9HYPH</name>
<accession>A0A7Y0FX57</accession>
<evidence type="ECO:0000256" key="1">
    <source>
        <dbReference type="SAM" id="Phobius"/>
    </source>
</evidence>
<proteinExistence type="predicted"/>
<keyword evidence="1" id="KW-0472">Membrane</keyword>
<keyword evidence="3" id="KW-1185">Reference proteome</keyword>
<feature type="transmembrane region" description="Helical" evidence="1">
    <location>
        <begin position="104"/>
        <end position="122"/>
    </location>
</feature>
<gene>
    <name evidence="2" type="ORF">HHL25_18855</name>
</gene>
<keyword evidence="1" id="KW-0812">Transmembrane</keyword>
<reference evidence="2 3" key="1">
    <citation type="submission" date="2020-04" db="EMBL/GenBank/DDBJ databases">
        <title>Rhizobium sp. S-51 isolated from soil.</title>
        <authorList>
            <person name="Dahal R.H."/>
        </authorList>
    </citation>
    <scope>NUCLEOTIDE SEQUENCE [LARGE SCALE GENOMIC DNA]</scope>
    <source>
        <strain evidence="2 3">S-51</strain>
    </source>
</reference>
<sequence length="127" mass="14818">MQTREARILGPISELFIERHLLPERKAWRGEMSLAGVFWVYGVFVSAELAMLYVIALYLDQIWVQQTLILAFGFYTPWVLVAIWRCADIASPFWATMVRWLNVAWGLNTAFILLFLQFDLLLRYAQG</sequence>
<dbReference type="AlphaFoldDB" id="A0A7Y0FX57"/>
<dbReference type="EMBL" id="JABBGK010000005">
    <property type="protein sequence ID" value="NML76198.1"/>
    <property type="molecule type" value="Genomic_DNA"/>
</dbReference>
<feature type="transmembrane region" description="Helical" evidence="1">
    <location>
        <begin position="66"/>
        <end position="84"/>
    </location>
</feature>
<comment type="caution">
    <text evidence="2">The sequence shown here is derived from an EMBL/GenBank/DDBJ whole genome shotgun (WGS) entry which is preliminary data.</text>
</comment>
<dbReference type="Proteomes" id="UP000541470">
    <property type="component" value="Unassembled WGS sequence"/>
</dbReference>
<keyword evidence="1" id="KW-1133">Transmembrane helix</keyword>
<evidence type="ECO:0000313" key="2">
    <source>
        <dbReference type="EMBL" id="NML76198.1"/>
    </source>
</evidence>
<dbReference type="RefSeq" id="WP_169594583.1">
    <property type="nucleotide sequence ID" value="NZ_JABBGK010000005.1"/>
</dbReference>
<protein>
    <submittedName>
        <fullName evidence="2">Uncharacterized protein</fullName>
    </submittedName>
</protein>